<keyword evidence="1" id="KW-0812">Transmembrane</keyword>
<feature type="transmembrane region" description="Helical" evidence="1">
    <location>
        <begin position="59"/>
        <end position="84"/>
    </location>
</feature>
<sequence>MNTSQSTKRSGLAIASFIIGVVGLLTCLVYPDLGLLFGIVGGAFGVAALVVLKRTDSGGAGFAIAGLILCLLCVAAYLFFIIWFPKIINSLVYSLSNPN</sequence>
<name>A0A644ZU23_9ZZZZ</name>
<evidence type="ECO:0000313" key="3">
    <source>
        <dbReference type="EMBL" id="MPM41074.1"/>
    </source>
</evidence>
<gene>
    <name evidence="3" type="ORF">SDC9_87724</name>
</gene>
<reference evidence="3" key="1">
    <citation type="submission" date="2019-08" db="EMBL/GenBank/DDBJ databases">
        <authorList>
            <person name="Kucharzyk K."/>
            <person name="Murdoch R.W."/>
            <person name="Higgins S."/>
            <person name="Loffler F."/>
        </authorList>
    </citation>
    <scope>NUCLEOTIDE SEQUENCE</scope>
</reference>
<feature type="domain" description="DUF4190" evidence="2">
    <location>
        <begin position="12"/>
        <end position="78"/>
    </location>
</feature>
<protein>
    <recommendedName>
        <fullName evidence="2">DUF4190 domain-containing protein</fullName>
    </recommendedName>
</protein>
<keyword evidence="1" id="KW-1133">Transmembrane helix</keyword>
<accession>A0A644ZU23</accession>
<keyword evidence="1" id="KW-0472">Membrane</keyword>
<dbReference type="InterPro" id="IPR025241">
    <property type="entry name" value="DUF4190"/>
</dbReference>
<dbReference type="AlphaFoldDB" id="A0A644ZU23"/>
<comment type="caution">
    <text evidence="3">The sequence shown here is derived from an EMBL/GenBank/DDBJ whole genome shotgun (WGS) entry which is preliminary data.</text>
</comment>
<dbReference type="EMBL" id="VSSQ01009235">
    <property type="protein sequence ID" value="MPM41074.1"/>
    <property type="molecule type" value="Genomic_DNA"/>
</dbReference>
<dbReference type="Pfam" id="PF13828">
    <property type="entry name" value="DUF4190"/>
    <property type="match status" value="1"/>
</dbReference>
<evidence type="ECO:0000259" key="2">
    <source>
        <dbReference type="Pfam" id="PF13828"/>
    </source>
</evidence>
<proteinExistence type="predicted"/>
<organism evidence="3">
    <name type="scientific">bioreactor metagenome</name>
    <dbReference type="NCBI Taxonomy" id="1076179"/>
    <lineage>
        <taxon>unclassified sequences</taxon>
        <taxon>metagenomes</taxon>
        <taxon>ecological metagenomes</taxon>
    </lineage>
</organism>
<evidence type="ECO:0000256" key="1">
    <source>
        <dbReference type="SAM" id="Phobius"/>
    </source>
</evidence>
<feature type="transmembrane region" description="Helical" evidence="1">
    <location>
        <begin position="35"/>
        <end position="52"/>
    </location>
</feature>
<feature type="transmembrane region" description="Helical" evidence="1">
    <location>
        <begin position="12"/>
        <end position="29"/>
    </location>
</feature>